<proteinExistence type="predicted"/>
<dbReference type="AlphaFoldDB" id="A0A090WZJ2"/>
<organism evidence="1 2">
    <name type="scientific">Algibacter lectus</name>
    <dbReference type="NCBI Taxonomy" id="221126"/>
    <lineage>
        <taxon>Bacteria</taxon>
        <taxon>Pseudomonadati</taxon>
        <taxon>Bacteroidota</taxon>
        <taxon>Flavobacteriia</taxon>
        <taxon>Flavobacteriales</taxon>
        <taxon>Flavobacteriaceae</taxon>
        <taxon>Algibacter</taxon>
    </lineage>
</organism>
<comment type="caution">
    <text evidence="1">The sequence shown here is derived from an EMBL/GenBank/DDBJ whole genome shotgun (WGS) entry which is preliminary data.</text>
</comment>
<evidence type="ECO:0000313" key="1">
    <source>
        <dbReference type="EMBL" id="GAL81703.1"/>
    </source>
</evidence>
<gene>
    <name evidence="1" type="ORF">JCM19274_548</name>
</gene>
<name>A0A090WZJ2_9FLAO</name>
<reference evidence="1 2" key="1">
    <citation type="journal article" date="2014" name="Genome Announc.">
        <title>Draft Genome Sequences of Marine Flavobacterium Algibacter lectus Strains SS8 and NR4.</title>
        <authorList>
            <person name="Takatani N."/>
            <person name="Nakanishi M."/>
            <person name="Meirelles P."/>
            <person name="Mino S."/>
            <person name="Suda W."/>
            <person name="Oshima K."/>
            <person name="Hattori M."/>
            <person name="Ohkuma M."/>
            <person name="Hosokawa M."/>
            <person name="Miyashita K."/>
            <person name="Thompson F.L."/>
            <person name="Niwa A."/>
            <person name="Sawabe T."/>
            <person name="Sawabe T."/>
        </authorList>
    </citation>
    <scope>NUCLEOTIDE SEQUENCE [LARGE SCALE GENOMIC DNA]</scope>
    <source>
        <strain evidence="2">JCM19274</strain>
    </source>
</reference>
<evidence type="ECO:0000313" key="2">
    <source>
        <dbReference type="Proteomes" id="UP000029643"/>
    </source>
</evidence>
<protein>
    <submittedName>
        <fullName evidence="1">Uncharacterized protein</fullName>
    </submittedName>
</protein>
<sequence length="40" mass="4814">MYTGYTVRLNNVIRSKNRDEIFKLDDINAFYLRSGLKFKI</sequence>
<dbReference type="EMBL" id="BBNU01000017">
    <property type="protein sequence ID" value="GAL81703.1"/>
    <property type="molecule type" value="Genomic_DNA"/>
</dbReference>
<accession>A0A090WZJ2</accession>
<dbReference type="Proteomes" id="UP000029643">
    <property type="component" value="Unassembled WGS sequence"/>
</dbReference>